<protein>
    <submittedName>
        <fullName evidence="1">Uncharacterized protein</fullName>
    </submittedName>
</protein>
<dbReference type="SUPFAM" id="SSF52540">
    <property type="entry name" value="P-loop containing nucleoside triphosphate hydrolases"/>
    <property type="match status" value="1"/>
</dbReference>
<evidence type="ECO:0000313" key="1">
    <source>
        <dbReference type="EMBL" id="KKL54618.1"/>
    </source>
</evidence>
<sequence>LRACLATAKALDYGLYCCWLLVTGPPSSGKTELYIRTASAYRPHVFTSDLSVPGLLSLDRSRKGEGVLKALGSKGLWLIKDFGSILGMREERRNELAGAMREIFDGSWDRHKGTGFEKWSGQINLIAAATPAIERFHRINADLGDRFLQIRVHRPVGLEAAEKARGQVGKQLQFRRELLEAAKGVLTAAGPAPQDNPEWDRRCWAAAEFIALARTAVIRDYHHNLQDVGETEGATRLFQEILSLLTTDAALHNQSTLDNHQLPILHRLIYDSLHLGRGRILQNFPLDCGLTWSEVRETSGIRHSESLKRTLEDLQAIGLVNRVENSAGHRYHLDSAAVELIKAFCAI</sequence>
<proteinExistence type="predicted"/>
<organism evidence="1">
    <name type="scientific">marine sediment metagenome</name>
    <dbReference type="NCBI Taxonomy" id="412755"/>
    <lineage>
        <taxon>unclassified sequences</taxon>
        <taxon>metagenomes</taxon>
        <taxon>ecological metagenomes</taxon>
    </lineage>
</organism>
<feature type="non-terminal residue" evidence="1">
    <location>
        <position position="1"/>
    </location>
</feature>
<dbReference type="InterPro" id="IPR027417">
    <property type="entry name" value="P-loop_NTPase"/>
</dbReference>
<gene>
    <name evidence="1" type="ORF">LCGC14_2263630</name>
</gene>
<accession>A0A0F9CZ00</accession>
<reference evidence="1" key="1">
    <citation type="journal article" date="2015" name="Nature">
        <title>Complex archaea that bridge the gap between prokaryotes and eukaryotes.</title>
        <authorList>
            <person name="Spang A."/>
            <person name="Saw J.H."/>
            <person name="Jorgensen S.L."/>
            <person name="Zaremba-Niedzwiedzka K."/>
            <person name="Martijn J."/>
            <person name="Lind A.E."/>
            <person name="van Eijk R."/>
            <person name="Schleper C."/>
            <person name="Guy L."/>
            <person name="Ettema T.J."/>
        </authorList>
    </citation>
    <scope>NUCLEOTIDE SEQUENCE</scope>
</reference>
<dbReference type="EMBL" id="LAZR01031135">
    <property type="protein sequence ID" value="KKL54618.1"/>
    <property type="molecule type" value="Genomic_DNA"/>
</dbReference>
<comment type="caution">
    <text evidence="1">The sequence shown here is derived from an EMBL/GenBank/DDBJ whole genome shotgun (WGS) entry which is preliminary data.</text>
</comment>
<dbReference type="AlphaFoldDB" id="A0A0F9CZ00"/>
<name>A0A0F9CZ00_9ZZZZ</name>